<protein>
    <submittedName>
        <fullName evidence="1">Uncharacterized protein</fullName>
    </submittedName>
</protein>
<sequence length="243" mass="28065">MHSLYEQRLEREICALFTGSLSFPTLKYLLHHYRSIIASDIITKVVTKSAWPITELLIFVPAPYHNPFSAALFKTIAPSKPLKATLYTDTYHEFTFRNQHRVVLVCCTSSPLHTISQFHVTSACAYYDGQQFVVYNINWLDNQYAGVNLVQYPTPYAKPGNYLLNDKDYAIDTVRKENVKSPVEVYKERGYDLLPSTVTPELIFERLLNEKELLARASRAILVIIRWYRRRKALKGKLPVNST</sequence>
<evidence type="ECO:0000313" key="1">
    <source>
        <dbReference type="EMBL" id="TPX39232.1"/>
    </source>
</evidence>
<gene>
    <name evidence="1" type="ORF">SeLEV6574_g07360</name>
    <name evidence="2" type="ORF">SeMB42_g04420</name>
</gene>
<proteinExistence type="predicted"/>
<keyword evidence="3" id="KW-1185">Reference proteome</keyword>
<accession>A0A507CHZ4</accession>
<evidence type="ECO:0000313" key="4">
    <source>
        <dbReference type="Proteomes" id="UP000320475"/>
    </source>
</evidence>
<dbReference type="EMBL" id="QEAM01000510">
    <property type="protein sequence ID" value="TPX39232.1"/>
    <property type="molecule type" value="Genomic_DNA"/>
</dbReference>
<evidence type="ECO:0000313" key="2">
    <source>
        <dbReference type="EMBL" id="TPX44143.1"/>
    </source>
</evidence>
<dbReference type="Proteomes" id="UP000320475">
    <property type="component" value="Unassembled WGS sequence"/>
</dbReference>
<dbReference type="VEuPathDB" id="FungiDB:SeMB42_g04420"/>
<dbReference type="Proteomes" id="UP000317494">
    <property type="component" value="Unassembled WGS sequence"/>
</dbReference>
<name>A0A507CHZ4_9FUNG</name>
<dbReference type="EMBL" id="QEAN01000178">
    <property type="protein sequence ID" value="TPX44143.1"/>
    <property type="molecule type" value="Genomic_DNA"/>
</dbReference>
<organism evidence="1 4">
    <name type="scientific">Synchytrium endobioticum</name>
    <dbReference type="NCBI Taxonomy" id="286115"/>
    <lineage>
        <taxon>Eukaryota</taxon>
        <taxon>Fungi</taxon>
        <taxon>Fungi incertae sedis</taxon>
        <taxon>Chytridiomycota</taxon>
        <taxon>Chytridiomycota incertae sedis</taxon>
        <taxon>Chytridiomycetes</taxon>
        <taxon>Synchytriales</taxon>
        <taxon>Synchytriaceae</taxon>
        <taxon>Synchytrium</taxon>
    </lineage>
</organism>
<evidence type="ECO:0000313" key="3">
    <source>
        <dbReference type="Proteomes" id="UP000317494"/>
    </source>
</evidence>
<reference evidence="3 4" key="1">
    <citation type="journal article" date="2019" name="Sci. Rep.">
        <title>Comparative genomics of chytrid fungi reveal insights into the obligate biotrophic and pathogenic lifestyle of Synchytrium endobioticum.</title>
        <authorList>
            <person name="van de Vossenberg B.T.L.H."/>
            <person name="Warris S."/>
            <person name="Nguyen H.D.T."/>
            <person name="van Gent-Pelzer M.P.E."/>
            <person name="Joly D.L."/>
            <person name="van de Geest H.C."/>
            <person name="Bonants P.J.M."/>
            <person name="Smith D.S."/>
            <person name="Levesque C.A."/>
            <person name="van der Lee T.A.J."/>
        </authorList>
    </citation>
    <scope>NUCLEOTIDE SEQUENCE [LARGE SCALE GENOMIC DNA]</scope>
    <source>
        <strain evidence="1 4">LEV6574</strain>
        <strain evidence="2 3">MB42</strain>
    </source>
</reference>
<comment type="caution">
    <text evidence="1">The sequence shown here is derived from an EMBL/GenBank/DDBJ whole genome shotgun (WGS) entry which is preliminary data.</text>
</comment>
<dbReference type="AlphaFoldDB" id="A0A507CHZ4"/>